<keyword evidence="3 5" id="KW-0378">Hydrolase</keyword>
<dbReference type="PANTHER" id="PTHR43806">
    <property type="entry name" value="PEPTIDASE S8"/>
    <property type="match status" value="1"/>
</dbReference>
<comment type="caution">
    <text evidence="8">The sequence shown here is derived from an EMBL/GenBank/DDBJ whole genome shotgun (WGS) entry which is preliminary data.</text>
</comment>
<keyword evidence="6" id="KW-0732">Signal</keyword>
<feature type="signal peptide" evidence="6">
    <location>
        <begin position="1"/>
        <end position="27"/>
    </location>
</feature>
<dbReference type="SUPFAM" id="SSF52743">
    <property type="entry name" value="Subtilisin-like"/>
    <property type="match status" value="1"/>
</dbReference>
<evidence type="ECO:0000313" key="8">
    <source>
        <dbReference type="EMBL" id="MET8435156.1"/>
    </source>
</evidence>
<gene>
    <name evidence="8" type="ORF">ABZV61_20650</name>
</gene>
<evidence type="ECO:0000256" key="4">
    <source>
        <dbReference type="ARBA" id="ARBA00022825"/>
    </source>
</evidence>
<dbReference type="PROSITE" id="PS00138">
    <property type="entry name" value="SUBTILASE_SER"/>
    <property type="match status" value="1"/>
</dbReference>
<dbReference type="Pfam" id="PF00082">
    <property type="entry name" value="Peptidase_S8"/>
    <property type="match status" value="1"/>
</dbReference>
<dbReference type="PRINTS" id="PR00723">
    <property type="entry name" value="SUBTILISIN"/>
</dbReference>
<keyword evidence="9" id="KW-1185">Reference proteome</keyword>
<dbReference type="PROSITE" id="PS00137">
    <property type="entry name" value="SUBTILASE_HIS"/>
    <property type="match status" value="1"/>
</dbReference>
<dbReference type="Gene3D" id="3.40.50.200">
    <property type="entry name" value="Peptidase S8/S53 domain"/>
    <property type="match status" value="1"/>
</dbReference>
<evidence type="ECO:0000256" key="5">
    <source>
        <dbReference type="PROSITE-ProRule" id="PRU01240"/>
    </source>
</evidence>
<dbReference type="InterPro" id="IPR023828">
    <property type="entry name" value="Peptidase_S8_Ser-AS"/>
</dbReference>
<dbReference type="InterPro" id="IPR022398">
    <property type="entry name" value="Peptidase_S8_His-AS"/>
</dbReference>
<sequence>MRRTRWAAACAIALAAALAGGSLPATADQAPAFADPALSPGAGGGTRTVTLLTGDVVTYSASGNAVEISSIVPGPGREGMGFTRFRTDGHEYAVPIDAVGQISQGRVDQRLFDVTELVASGYSDRSTDTLRVLVGGATPSAGSPDAPKGARVAAAFRTAGTTALTVPKKSAGTVWKQLGTASRARTEGIGKVWLDGRVRATLDTSVPQIGADKAHRAGITGKGTKVAVLDTGYDRDHPDLKDAVTASQNFTEDGDVQDLQGHGTHVSSIIAGSGAASDGRYAGVAPGAELVEGKVLDNDGYGYDSWILAGMQWAVDQDARIVNMSLGSTLASDGTDPLSAAVDKLSAEHGTLFVIAAGNSGDRTIGAPGAADAALTVGSLTKSGEMSAFSSRGPREGRPAVKPEISAPGSAIVAARAAGTLNDAAVTEQYASLSGTSMASPHVAGAAALLAQRHPDWSGARLKSALVGSAAPVAGASVADTGAGLTDVPAALAAKVVAEPATLAARTTYPNAAAAAQSHEVTWTNTTDKPVKLRLSAGPGRAIRLGAETVTVPARSSAVTDVVLEPSRVEAGTTYSGAVTATWPGGGRATVPVSVEADPETYSLTLTGPAPREGAERTSTGAVLQNERTGASQLIGLDGTEPRTVTLPRGSYRILGHTWEYDTVGNTVVGTAAIHFARRVTVAGDSSVTLDTEGAKPVRIGVDDGSARVSLQSATGIVSRVGSGTGAQDTGLVAPSSAGQYQVEAVPTTGGTLDGLSFFGGLSWQQREVDAHEPGSSADALKLLLSQYSIYSWLGTATGEVVDIGTGADTDPAAMDLKGRIVLWTPATSQTAFNNALYQKLSDAGTAAIVYVGYGLSVYKPTPVLRLDTASVPALRARLAEGPLTLTLDGINSSADAYFLHHSVDGRVPAGADWFDRRSELAKVTTVQRTHGYPSDPKGMYAWTTWHGLTLYQQSTRYRPPSEQTLYYTPDVAWTTATFHYQYDVAERVYPLGTLVSAPTVYRTGGDYRDDWMSAPFNPALGKQAGSAQITRDGDKLNVALPMFSDAAGHRAETAPVADTGSTVLADDSGRVLARNGAPGRATFDLPRKDNWYRLTVDATRTSPDPVTWMLGPQVTSEWRFRSGHERSAAAARLLDLDYRLPLTGENAADADKPLDYTVGLTAQGGQRALPIASLKVWYATDGTDWKQATAAHGADGRWKVTVPAAGTAKVDLRTTVTDTTGASLTETLIDAYNSGCADIWC</sequence>
<dbReference type="EMBL" id="JBEXIP010000016">
    <property type="protein sequence ID" value="MET8435156.1"/>
    <property type="molecule type" value="Genomic_DNA"/>
</dbReference>
<organism evidence="8 9">
    <name type="scientific">Streptomyces sp. 900116325</name>
    <dbReference type="NCBI Taxonomy" id="3154295"/>
    <lineage>
        <taxon>Bacteria</taxon>
        <taxon>Bacillati</taxon>
        <taxon>Actinomycetota</taxon>
        <taxon>Actinomycetes</taxon>
        <taxon>Kitasatosporales</taxon>
        <taxon>Streptomycetaceae</taxon>
        <taxon>Streptomyces</taxon>
    </lineage>
</organism>
<reference evidence="8 9" key="1">
    <citation type="submission" date="2024-06" db="EMBL/GenBank/DDBJ databases">
        <title>The Natural Products Discovery Center: Release of the First 8490 Sequenced Strains for Exploring Actinobacteria Biosynthetic Diversity.</title>
        <authorList>
            <person name="Kalkreuter E."/>
            <person name="Kautsar S.A."/>
            <person name="Yang D."/>
            <person name="Bader C.D."/>
            <person name="Teijaro C.N."/>
            <person name="Fluegel L."/>
            <person name="Davis C.M."/>
            <person name="Simpson J.R."/>
            <person name="Lauterbach L."/>
            <person name="Steele A.D."/>
            <person name="Gui C."/>
            <person name="Meng S."/>
            <person name="Li G."/>
            <person name="Viehrig K."/>
            <person name="Ye F."/>
            <person name="Su P."/>
            <person name="Kiefer A.F."/>
            <person name="Nichols A."/>
            <person name="Cepeda A.J."/>
            <person name="Yan W."/>
            <person name="Fan B."/>
            <person name="Jiang Y."/>
            <person name="Adhikari A."/>
            <person name="Zheng C.-J."/>
            <person name="Schuster L."/>
            <person name="Cowan T.M."/>
            <person name="Smanski M.J."/>
            <person name="Chevrette M.G."/>
            <person name="De Carvalho L.P.S."/>
            <person name="Shen B."/>
        </authorList>
    </citation>
    <scope>NUCLEOTIDE SEQUENCE [LARGE SCALE GENOMIC DNA]</scope>
    <source>
        <strain evidence="8 9">NPDC005137</strain>
    </source>
</reference>
<dbReference type="InterPro" id="IPR000209">
    <property type="entry name" value="Peptidase_S8/S53_dom"/>
</dbReference>
<dbReference type="InterPro" id="IPR036852">
    <property type="entry name" value="Peptidase_S8/S53_dom_sf"/>
</dbReference>
<evidence type="ECO:0000256" key="2">
    <source>
        <dbReference type="ARBA" id="ARBA00022670"/>
    </source>
</evidence>
<evidence type="ECO:0000256" key="6">
    <source>
        <dbReference type="SAM" id="SignalP"/>
    </source>
</evidence>
<accession>A0ABV2UBC9</accession>
<dbReference type="InterPro" id="IPR015500">
    <property type="entry name" value="Peptidase_S8_subtilisin-rel"/>
</dbReference>
<name>A0ABV2UBC9_9ACTN</name>
<feature type="active site" description="Charge relay system" evidence="5">
    <location>
        <position position="437"/>
    </location>
</feature>
<keyword evidence="4 5" id="KW-0720">Serine protease</keyword>
<comment type="similarity">
    <text evidence="1 5">Belongs to the peptidase S8 family.</text>
</comment>
<keyword evidence="2 5" id="KW-0645">Protease</keyword>
<feature type="active site" description="Charge relay system" evidence="5">
    <location>
        <position position="230"/>
    </location>
</feature>
<evidence type="ECO:0000259" key="7">
    <source>
        <dbReference type="Pfam" id="PF00082"/>
    </source>
</evidence>
<dbReference type="PROSITE" id="PS51892">
    <property type="entry name" value="SUBTILASE"/>
    <property type="match status" value="1"/>
</dbReference>
<dbReference type="Proteomes" id="UP001550044">
    <property type="component" value="Unassembled WGS sequence"/>
</dbReference>
<feature type="domain" description="Peptidase S8/S53" evidence="7">
    <location>
        <begin position="221"/>
        <end position="472"/>
    </location>
</feature>
<dbReference type="RefSeq" id="WP_356710494.1">
    <property type="nucleotide sequence ID" value="NZ_JBEXIP010000016.1"/>
</dbReference>
<dbReference type="InterPro" id="IPR050131">
    <property type="entry name" value="Peptidase_S8_subtilisin-like"/>
</dbReference>
<feature type="active site" description="Charge relay system" evidence="5">
    <location>
        <position position="262"/>
    </location>
</feature>
<dbReference type="PANTHER" id="PTHR43806:SF11">
    <property type="entry name" value="CEREVISIN-RELATED"/>
    <property type="match status" value="1"/>
</dbReference>
<proteinExistence type="inferred from homology"/>
<protein>
    <submittedName>
        <fullName evidence="8">S8 family serine peptidase</fullName>
    </submittedName>
</protein>
<evidence type="ECO:0000256" key="3">
    <source>
        <dbReference type="ARBA" id="ARBA00022801"/>
    </source>
</evidence>
<evidence type="ECO:0000313" key="9">
    <source>
        <dbReference type="Proteomes" id="UP001550044"/>
    </source>
</evidence>
<evidence type="ECO:0000256" key="1">
    <source>
        <dbReference type="ARBA" id="ARBA00011073"/>
    </source>
</evidence>
<feature type="chain" id="PRO_5045768012" evidence="6">
    <location>
        <begin position="28"/>
        <end position="1242"/>
    </location>
</feature>